<dbReference type="InterPro" id="IPR011990">
    <property type="entry name" value="TPR-like_helical_dom_sf"/>
</dbReference>
<sequence>MIMMEFSPNPADIPPFESDFWAELLEDETNRALSIKLYTDGNTQKAPYIMRLKFDARGTVKFKIEASPYASALAYHRWHTISKKMKKLEYRRTYVLNATDDVIFTSVCPDIDNVPDKFTDDVYRELAKIEEKFGSEITGLESIKPSLLSKLRELNVNWEEYSKESRNSQIEQLIREFSFPKLTIFSVELRMAKTMIVPMMIMELPNWINYTQFGLNFEEASKELEWKTLVKMQGEIKIVCNARTFPPDLFFREMMNMRTEGEYYVLNMIENLMQFASEELPTLKTNIQIEFFEPIGRIQEVKVVIQDVDQDYNVMENLLMQEKYVEAIPYLEKLTVRSENLAYAYALNKQYDKAISLADEIIQHDKKTVAHMTKGLALVGKRDFNAAFEAYQLGVHICPYNWYPIAKDNLEAFIKEHNISISEEVEEIIELLNRKRNVLAPKQKCFCKSGKKFKRCHGK</sequence>
<dbReference type="SUPFAM" id="SSF48452">
    <property type="entry name" value="TPR-like"/>
    <property type="match status" value="1"/>
</dbReference>
<dbReference type="RefSeq" id="WP_142243268.1">
    <property type="nucleotide sequence ID" value="NZ_CP126099.1"/>
</dbReference>
<proteinExistence type="predicted"/>
<dbReference type="EMBL" id="CP126099">
    <property type="protein sequence ID" value="WHY28324.1"/>
    <property type="molecule type" value="Genomic_DNA"/>
</dbReference>
<dbReference type="AlphaFoldDB" id="A0AA95LT75"/>
<accession>A0AA95LT75</accession>
<reference evidence="1" key="1">
    <citation type="submission" date="2023-05" db="EMBL/GenBank/DDBJ databases">
        <title>Comparative genomics of Bacillaceae isolates and their secondary metabolite potential.</title>
        <authorList>
            <person name="Song L."/>
            <person name="Nielsen L.J."/>
            <person name="Mohite O."/>
            <person name="Xu X."/>
            <person name="Weber T."/>
            <person name="Kovacs A.T."/>
        </authorList>
    </citation>
    <scope>NUCLEOTIDE SEQUENCE</scope>
    <source>
        <strain evidence="1">LN15</strain>
    </source>
</reference>
<gene>
    <name evidence="1" type="ORF">QNH45_22965</name>
</gene>
<evidence type="ECO:0000313" key="1">
    <source>
        <dbReference type="EMBL" id="WHY28324.1"/>
    </source>
</evidence>
<evidence type="ECO:0000313" key="2">
    <source>
        <dbReference type="Proteomes" id="UP001178303"/>
    </source>
</evidence>
<dbReference type="Gene3D" id="1.25.40.10">
    <property type="entry name" value="Tetratricopeptide repeat domain"/>
    <property type="match status" value="1"/>
</dbReference>
<evidence type="ECO:0008006" key="3">
    <source>
        <dbReference type="Google" id="ProtNLM"/>
    </source>
</evidence>
<dbReference type="Proteomes" id="UP001178303">
    <property type="component" value="Chromosome"/>
</dbReference>
<organism evidence="1 2">
    <name type="scientific">Bacillus wiedmannii</name>
    <dbReference type="NCBI Taxonomy" id="1890302"/>
    <lineage>
        <taxon>Bacteria</taxon>
        <taxon>Bacillati</taxon>
        <taxon>Bacillota</taxon>
        <taxon>Bacilli</taxon>
        <taxon>Bacillales</taxon>
        <taxon>Bacillaceae</taxon>
        <taxon>Bacillus</taxon>
        <taxon>Bacillus cereus group</taxon>
    </lineage>
</organism>
<protein>
    <recommendedName>
        <fullName evidence="3">SEC-C motif-containing protein</fullName>
    </recommendedName>
</protein>
<name>A0AA95LT75_9BACI</name>